<feature type="transmembrane region" description="Helical" evidence="2">
    <location>
        <begin position="12"/>
        <end position="34"/>
    </location>
</feature>
<evidence type="ECO:0000256" key="1">
    <source>
        <dbReference type="SAM" id="MobiDB-lite"/>
    </source>
</evidence>
<keyword evidence="2" id="KW-0812">Transmembrane</keyword>
<dbReference type="Proteomes" id="UP000179243">
    <property type="component" value="Unassembled WGS sequence"/>
</dbReference>
<name>A0A1F7FA07_UNCRA</name>
<feature type="region of interest" description="Disordered" evidence="1">
    <location>
        <begin position="64"/>
        <end position="219"/>
    </location>
</feature>
<evidence type="ECO:0000313" key="4">
    <source>
        <dbReference type="Proteomes" id="UP000179243"/>
    </source>
</evidence>
<sequence>MLEVLTQPNVLALLLVLIVALQLLTLVFVFNLSAKITELGSQKEEVHPQVNAKVDDALKQVSDKLRNAEKEQERIRRNFDDPRNRENKDNRDRAPRPQEVQNRNRDQGRDRDRDQGRDRDRDQGRDRDRQGNWNNRDRNRNFRDRDRNRELPGSNRQFENESAPKTAVPDQKINQPQETPVKMVSETEPKLYIPETTIIQAENPSEQTEDAGESKTEIFHGRRPVFKRRALNELQQESQNGAELGSVMAENQPAGEETAPIQPVQAAAEENKEQV</sequence>
<evidence type="ECO:0000256" key="2">
    <source>
        <dbReference type="SAM" id="Phobius"/>
    </source>
</evidence>
<accession>A0A1F7FA07</accession>
<proteinExistence type="predicted"/>
<dbReference type="EMBL" id="MFYX01000090">
    <property type="protein sequence ID" value="OGK03441.1"/>
    <property type="molecule type" value="Genomic_DNA"/>
</dbReference>
<evidence type="ECO:0000313" key="3">
    <source>
        <dbReference type="EMBL" id="OGK03441.1"/>
    </source>
</evidence>
<feature type="region of interest" description="Disordered" evidence="1">
    <location>
        <begin position="234"/>
        <end position="275"/>
    </location>
</feature>
<dbReference type="AlphaFoldDB" id="A0A1F7FA07"/>
<gene>
    <name evidence="3" type="ORF">A2519_15645</name>
</gene>
<feature type="compositionally biased region" description="Polar residues" evidence="1">
    <location>
        <begin position="197"/>
        <end position="206"/>
    </location>
</feature>
<keyword evidence="2" id="KW-0472">Membrane</keyword>
<comment type="caution">
    <text evidence="3">The sequence shown here is derived from an EMBL/GenBank/DDBJ whole genome shotgun (WGS) entry which is preliminary data.</text>
</comment>
<protein>
    <submittedName>
        <fullName evidence="3">Uncharacterized protein</fullName>
    </submittedName>
</protein>
<reference evidence="3 4" key="1">
    <citation type="journal article" date="2016" name="Nat. Commun.">
        <title>Thousands of microbial genomes shed light on interconnected biogeochemical processes in an aquifer system.</title>
        <authorList>
            <person name="Anantharaman K."/>
            <person name="Brown C.T."/>
            <person name="Hug L.A."/>
            <person name="Sharon I."/>
            <person name="Castelle C.J."/>
            <person name="Probst A.J."/>
            <person name="Thomas B.C."/>
            <person name="Singh A."/>
            <person name="Wilkins M.J."/>
            <person name="Karaoz U."/>
            <person name="Brodie E.L."/>
            <person name="Williams K.H."/>
            <person name="Hubbard S.S."/>
            <person name="Banfield J.F."/>
        </authorList>
    </citation>
    <scope>NUCLEOTIDE SEQUENCE [LARGE SCALE GENOMIC DNA]</scope>
</reference>
<feature type="compositionally biased region" description="Basic and acidic residues" evidence="1">
    <location>
        <begin position="64"/>
        <end position="150"/>
    </location>
</feature>
<keyword evidence="2" id="KW-1133">Transmembrane helix</keyword>
<organism evidence="3 4">
    <name type="scientific">Candidatus Raymondbacteria bacterium RIFOXYD12_FULL_49_13</name>
    <dbReference type="NCBI Taxonomy" id="1817890"/>
    <lineage>
        <taxon>Bacteria</taxon>
        <taxon>Raymondiibacteriota</taxon>
    </lineage>
</organism>